<name>A0AAW2GMK3_9HYME</name>
<organism evidence="2 3">
    <name type="scientific">Cardiocondyla obscurior</name>
    <dbReference type="NCBI Taxonomy" id="286306"/>
    <lineage>
        <taxon>Eukaryota</taxon>
        <taxon>Metazoa</taxon>
        <taxon>Ecdysozoa</taxon>
        <taxon>Arthropoda</taxon>
        <taxon>Hexapoda</taxon>
        <taxon>Insecta</taxon>
        <taxon>Pterygota</taxon>
        <taxon>Neoptera</taxon>
        <taxon>Endopterygota</taxon>
        <taxon>Hymenoptera</taxon>
        <taxon>Apocrita</taxon>
        <taxon>Aculeata</taxon>
        <taxon>Formicoidea</taxon>
        <taxon>Formicidae</taxon>
        <taxon>Myrmicinae</taxon>
        <taxon>Cardiocondyla</taxon>
    </lineage>
</organism>
<comment type="caution">
    <text evidence="2">The sequence shown here is derived from an EMBL/GenBank/DDBJ whole genome shotgun (WGS) entry which is preliminary data.</text>
</comment>
<dbReference type="EMBL" id="JADYXP020000003">
    <property type="protein sequence ID" value="KAL0127767.1"/>
    <property type="molecule type" value="Genomic_DNA"/>
</dbReference>
<reference evidence="2 3" key="1">
    <citation type="submission" date="2023-03" db="EMBL/GenBank/DDBJ databases">
        <title>High recombination rates correlate with genetic variation in Cardiocondyla obscurior ants.</title>
        <authorList>
            <person name="Errbii M."/>
        </authorList>
    </citation>
    <scope>NUCLEOTIDE SEQUENCE [LARGE SCALE GENOMIC DNA]</scope>
    <source>
        <strain evidence="2">Alpha-2009</strain>
        <tissue evidence="2">Whole body</tissue>
    </source>
</reference>
<sequence>MSDDVFKYNIFALMLALRLSGGSREQFSPHRGAAIRQKKMASPVIAFDKSFGKHGELERYISKTNGEIKKKEKKKRERGASSADGAGENKWESQKSCCRRRICHVSGQSAITFHEFTFISTKQDDTNYS</sequence>
<feature type="region of interest" description="Disordered" evidence="1">
    <location>
        <begin position="64"/>
        <end position="97"/>
    </location>
</feature>
<keyword evidence="3" id="KW-1185">Reference proteome</keyword>
<dbReference type="AlphaFoldDB" id="A0AAW2GMK3"/>
<accession>A0AAW2GMK3</accession>
<dbReference type="Proteomes" id="UP001430953">
    <property type="component" value="Unassembled WGS sequence"/>
</dbReference>
<evidence type="ECO:0000313" key="3">
    <source>
        <dbReference type="Proteomes" id="UP001430953"/>
    </source>
</evidence>
<gene>
    <name evidence="2" type="ORF">PUN28_003186</name>
</gene>
<evidence type="ECO:0000256" key="1">
    <source>
        <dbReference type="SAM" id="MobiDB-lite"/>
    </source>
</evidence>
<proteinExistence type="predicted"/>
<protein>
    <submittedName>
        <fullName evidence="2">Uncharacterized protein</fullName>
    </submittedName>
</protein>
<evidence type="ECO:0000313" key="2">
    <source>
        <dbReference type="EMBL" id="KAL0127767.1"/>
    </source>
</evidence>